<name>A0A0D0UP96_CRYGA</name>
<sequence>MAVSSPLSPISTTIKRPLTTTEVVDAVIPIDIRLEGNPGNIRKPKRSSVPSLAFGEVMAHPL</sequence>
<accession>A0A0D0UP96</accession>
<gene>
    <name evidence="1" type="ORF">I312_01067</name>
</gene>
<evidence type="ECO:0000313" key="1">
    <source>
        <dbReference type="EMBL" id="KIR49973.1"/>
    </source>
</evidence>
<dbReference type="EMBL" id="KN847974">
    <property type="protein sequence ID" value="KIR49973.1"/>
    <property type="molecule type" value="Genomic_DNA"/>
</dbReference>
<proteinExistence type="predicted"/>
<dbReference type="AlphaFoldDB" id="A0A0D0UP96"/>
<reference evidence="1" key="1">
    <citation type="submission" date="2015-01" db="EMBL/GenBank/DDBJ databases">
        <title>The Genome Sequence of Cryptococcus gattii CA1280.</title>
        <authorList>
            <consortium name="The Broad Institute Genomics Platform"/>
            <person name="Cuomo C."/>
            <person name="Litvintseva A."/>
            <person name="Chen Y."/>
            <person name="Heitman J."/>
            <person name="Sun S."/>
            <person name="Springer D."/>
            <person name="Dromer F."/>
            <person name="Young S."/>
            <person name="Zeng Q."/>
            <person name="Gargeya S."/>
            <person name="Abouelleil A."/>
            <person name="Alvarado L."/>
            <person name="Chapman S.B."/>
            <person name="Gainer-Dewar J."/>
            <person name="Goldberg J."/>
            <person name="Griggs A."/>
            <person name="Gujja S."/>
            <person name="Hansen M."/>
            <person name="Howarth C."/>
            <person name="Imamovic A."/>
            <person name="Larimer J."/>
            <person name="Murphy C."/>
            <person name="Naylor J."/>
            <person name="Pearson M."/>
            <person name="Priest M."/>
            <person name="Roberts A."/>
            <person name="Saif S."/>
            <person name="Shea T."/>
            <person name="Sykes S."/>
            <person name="Wortman J."/>
            <person name="Nusbaum C."/>
            <person name="Birren B."/>
        </authorList>
    </citation>
    <scope>NUCLEOTIDE SEQUENCE [LARGE SCALE GENOMIC DNA]</scope>
    <source>
        <strain evidence="1">CA1280</strain>
    </source>
</reference>
<organism evidence="1">
    <name type="scientific">Cryptococcus bacillisporus CA1280</name>
    <dbReference type="NCBI Taxonomy" id="1296109"/>
    <lineage>
        <taxon>Eukaryota</taxon>
        <taxon>Fungi</taxon>
        <taxon>Dikarya</taxon>
        <taxon>Basidiomycota</taxon>
        <taxon>Agaricomycotina</taxon>
        <taxon>Tremellomycetes</taxon>
        <taxon>Tremellales</taxon>
        <taxon>Cryptococcaceae</taxon>
        <taxon>Cryptococcus</taxon>
        <taxon>Cryptococcus gattii species complex</taxon>
    </lineage>
</organism>
<dbReference type="HOGENOM" id="CLU_2904125_0_0_1"/>
<protein>
    <submittedName>
        <fullName evidence="1">Uncharacterized protein</fullName>
    </submittedName>
</protein>
<dbReference type="OrthoDB" id="5396786at2759"/>